<gene>
    <name evidence="1" type="ORF">DF015_31095</name>
</gene>
<accession>A0AB74CXX7</accession>
<sequence length="389" mass="43818">MRPYLAPMTASSTLIFLNPFEGPPVPLKLAGVLTFDPEVHFKLSGTPLPAVLAKEGMLPWYRRCVRLLKSAVPYQERRAQRLIDELAARWPEFFDCIPDLKLARNGDGAAQARLDQMSRFEALNRGRGLQRADLKPHQGYLEDVGAADLALVRRLETGDMAGALAHMATHPILHHLLWPGAEDAIRKASHVNELIPLFGAMALDVHLGWMAAWDVDRAREQCRSSSCLEMLLPSAHRPGRNPTSLFFDELKQRLGANGATEIFNRIPAESGLDDISTLDRWSNGTRLPDVETLKVILGEYGLDQPDELLYAQLGCTRHIHMLGHCAQRLQARARESARPQLFWPWPAYPFEFQDFESWAASRYPFWLNFHRSRNGDGTTDRSISPGREG</sequence>
<proteinExistence type="predicted"/>
<name>A0AB74CXX7_9BURK</name>
<comment type="caution">
    <text evidence="1">The sequence shown here is derived from an EMBL/GenBank/DDBJ whole genome shotgun (WGS) entry which is preliminary data.</text>
</comment>
<evidence type="ECO:0000313" key="1">
    <source>
        <dbReference type="EMBL" id="RQP70000.1"/>
    </source>
</evidence>
<organism evidence="1 2">
    <name type="scientific">Burkholderia ubonensis</name>
    <dbReference type="NCBI Taxonomy" id="101571"/>
    <lineage>
        <taxon>Bacteria</taxon>
        <taxon>Pseudomonadati</taxon>
        <taxon>Pseudomonadota</taxon>
        <taxon>Betaproteobacteria</taxon>
        <taxon>Burkholderiales</taxon>
        <taxon>Burkholderiaceae</taxon>
        <taxon>Burkholderia</taxon>
        <taxon>Burkholderia cepacia complex</taxon>
    </lineage>
</organism>
<reference evidence="1 2" key="1">
    <citation type="submission" date="2018-08" db="EMBL/GenBank/DDBJ databases">
        <title>Comparative analysis of Burkholderia isolates from Puerto Rico.</title>
        <authorList>
            <person name="Hall C."/>
            <person name="Sahl J."/>
            <person name="Wagner D."/>
        </authorList>
    </citation>
    <scope>NUCLEOTIDE SEQUENCE [LARGE SCALE GENOMIC DNA]</scope>
    <source>
        <strain evidence="1 2">Bp8964</strain>
    </source>
</reference>
<dbReference type="AlphaFoldDB" id="A0AB74CXX7"/>
<dbReference type="Proteomes" id="UP000273734">
    <property type="component" value="Unassembled WGS sequence"/>
</dbReference>
<evidence type="ECO:0000313" key="2">
    <source>
        <dbReference type="Proteomes" id="UP000273734"/>
    </source>
</evidence>
<dbReference type="EMBL" id="QTNY01000030">
    <property type="protein sequence ID" value="RQP70000.1"/>
    <property type="molecule type" value="Genomic_DNA"/>
</dbReference>
<protein>
    <submittedName>
        <fullName evidence="1">Uncharacterized protein</fullName>
    </submittedName>
</protein>